<gene>
    <name evidence="5" type="ORF">PHAVU_004G050300g</name>
</gene>
<dbReference type="Proteomes" id="UP000000226">
    <property type="component" value="Chromosome 4"/>
</dbReference>
<dbReference type="PANTHER" id="PTHR11528">
    <property type="entry name" value="HEAT SHOCK PROTEIN 90 FAMILY MEMBER"/>
    <property type="match status" value="1"/>
</dbReference>
<proteinExistence type="inferred from homology"/>
<name>V7C2F3_PHAVU</name>
<dbReference type="OrthoDB" id="1555129at2759"/>
<evidence type="ECO:0000256" key="3">
    <source>
        <dbReference type="ARBA" id="ARBA00022840"/>
    </source>
</evidence>
<dbReference type="GO" id="GO:0005524">
    <property type="term" value="F:ATP binding"/>
    <property type="evidence" value="ECO:0007669"/>
    <property type="project" value="UniProtKB-KW"/>
</dbReference>
<dbReference type="InterPro" id="IPR036890">
    <property type="entry name" value="HATPase_C_sf"/>
</dbReference>
<keyword evidence="2" id="KW-0547">Nucleotide-binding</keyword>
<dbReference type="STRING" id="3885.V7C2F3"/>
<accession>V7C2F3</accession>
<dbReference type="SUPFAM" id="SSF55874">
    <property type="entry name" value="ATPase domain of HSP90 chaperone/DNA topoisomerase II/histidine kinase"/>
    <property type="match status" value="1"/>
</dbReference>
<reference evidence="6" key="1">
    <citation type="journal article" date="2014" name="Nat. Genet.">
        <title>A reference genome for common bean and genome-wide analysis of dual domestications.</title>
        <authorList>
            <person name="Schmutz J."/>
            <person name="McClean P.E."/>
            <person name="Mamidi S."/>
            <person name="Wu G.A."/>
            <person name="Cannon S.B."/>
            <person name="Grimwood J."/>
            <person name="Jenkins J."/>
            <person name="Shu S."/>
            <person name="Song Q."/>
            <person name="Chavarro C."/>
            <person name="Torres-Torres M."/>
            <person name="Geffroy V."/>
            <person name="Moghaddam S.M."/>
            <person name="Gao D."/>
            <person name="Abernathy B."/>
            <person name="Barry K."/>
            <person name="Blair M."/>
            <person name="Brick M.A."/>
            <person name="Chovatia M."/>
            <person name="Gepts P."/>
            <person name="Goodstein D.M."/>
            <person name="Gonzales M."/>
            <person name="Hellsten U."/>
            <person name="Hyten D.L."/>
            <person name="Jia G."/>
            <person name="Kelly J.D."/>
            <person name="Kudrna D."/>
            <person name="Lee R."/>
            <person name="Richard M.M."/>
            <person name="Miklas P.N."/>
            <person name="Osorno J.M."/>
            <person name="Rodrigues J."/>
            <person name="Thareau V."/>
            <person name="Urrea C.A."/>
            <person name="Wang M."/>
            <person name="Yu Y."/>
            <person name="Zhang M."/>
            <person name="Wing R.A."/>
            <person name="Cregan P.B."/>
            <person name="Rokhsar D.S."/>
            <person name="Jackson S.A."/>
        </authorList>
    </citation>
    <scope>NUCLEOTIDE SEQUENCE [LARGE SCALE GENOMIC DNA]</scope>
    <source>
        <strain evidence="6">cv. G19833</strain>
    </source>
</reference>
<dbReference type="InterPro" id="IPR001404">
    <property type="entry name" value="Hsp90_fam"/>
</dbReference>
<keyword evidence="4" id="KW-0143">Chaperone</keyword>
<evidence type="ECO:0000313" key="6">
    <source>
        <dbReference type="Proteomes" id="UP000000226"/>
    </source>
</evidence>
<dbReference type="EMBL" id="CM002291">
    <property type="protein sequence ID" value="ESW23475.1"/>
    <property type="molecule type" value="Genomic_DNA"/>
</dbReference>
<dbReference type="OMA" id="HENWIHE"/>
<dbReference type="PRINTS" id="PR00775">
    <property type="entry name" value="HEATSHOCK90"/>
</dbReference>
<sequence length="615" mass="71858">MSAFFYTPYRSDKYYSKAIAMANDETLVLKGEMIEVLRLMKKTFYSNEEIFLRELINNASNALDKIKFERLMNNSVLNDELIITLIPHKVNKTLSIIDNGIGMTKMDLVDHFGIGFYSTYLVAEKVILTTKHNDHDQYTLESQPSAPFIVTKDINSQQVPRGTKITLFLKDNQWEYLQETTIKNLISKHCQLITHPIYLWSENNKDHWQLINIWLRNQEMYDKFVAQKLGNHLPDDLAFSILFKLPSKSLKRYGCLHKSWALLLENSNFMELFRNNFISNQHSYYDDTSLLLCLSQPDNSSIFSLSGRSFQNMEKVNWPKGHCSGYFTLGSSSINGILCLHPHELGTMYLWNPSSGEFKIIPPSPSEYIPDSMSRFSTYVGFGYDCTRYDYKVIRKIFVYPNFLSEDTHDAEEWDVDGPWEIYSLRRNSWRKPKSDIYIYPRCEKLNKFYLEGMCHWLGDWRESYDEPEKTYLVSFDLSNEEWFITPLPPFDIPLEIYDNFNIKLVESHLFLLNGSIALISNYYKTTTFSISILAEIGKKETWTKLITLEPLPYLLRPTGISNMSNILFRTTDDKLAWLDLRTHLVEKLDINTHGIICQLIVYKENLFPTVGINS</sequence>
<dbReference type="GO" id="GO:0016887">
    <property type="term" value="F:ATP hydrolysis activity"/>
    <property type="evidence" value="ECO:0007669"/>
    <property type="project" value="InterPro"/>
</dbReference>
<dbReference type="NCBIfam" id="TIGR01640">
    <property type="entry name" value="F_box_assoc_1"/>
    <property type="match status" value="1"/>
</dbReference>
<dbReference type="InterPro" id="IPR020575">
    <property type="entry name" value="Hsp90_N"/>
</dbReference>
<dbReference type="Gramene" id="ESW23475">
    <property type="protein sequence ID" value="ESW23475"/>
    <property type="gene ID" value="PHAVU_004G050300g"/>
</dbReference>
<dbReference type="GO" id="GO:0140662">
    <property type="term" value="F:ATP-dependent protein folding chaperone"/>
    <property type="evidence" value="ECO:0007669"/>
    <property type="project" value="InterPro"/>
</dbReference>
<organism evidence="5 6">
    <name type="scientific">Phaseolus vulgaris</name>
    <name type="common">Kidney bean</name>
    <name type="synonym">French bean</name>
    <dbReference type="NCBI Taxonomy" id="3885"/>
    <lineage>
        <taxon>Eukaryota</taxon>
        <taxon>Viridiplantae</taxon>
        <taxon>Streptophyta</taxon>
        <taxon>Embryophyta</taxon>
        <taxon>Tracheophyta</taxon>
        <taxon>Spermatophyta</taxon>
        <taxon>Magnoliopsida</taxon>
        <taxon>eudicotyledons</taxon>
        <taxon>Gunneridae</taxon>
        <taxon>Pentapetalae</taxon>
        <taxon>rosids</taxon>
        <taxon>fabids</taxon>
        <taxon>Fabales</taxon>
        <taxon>Fabaceae</taxon>
        <taxon>Papilionoideae</taxon>
        <taxon>50 kb inversion clade</taxon>
        <taxon>NPAAA clade</taxon>
        <taxon>indigoferoid/millettioid clade</taxon>
        <taxon>Phaseoleae</taxon>
        <taxon>Phaseolus</taxon>
    </lineage>
</organism>
<evidence type="ECO:0000256" key="2">
    <source>
        <dbReference type="ARBA" id="ARBA00022741"/>
    </source>
</evidence>
<keyword evidence="6" id="KW-1185">Reference proteome</keyword>
<comment type="similarity">
    <text evidence="1">Belongs to the heat shock protein 90 family.</text>
</comment>
<dbReference type="InterPro" id="IPR017451">
    <property type="entry name" value="F-box-assoc_interact_dom"/>
</dbReference>
<dbReference type="Gene3D" id="3.30.565.10">
    <property type="entry name" value="Histidine kinase-like ATPase, C-terminal domain"/>
    <property type="match status" value="1"/>
</dbReference>
<evidence type="ECO:0000256" key="4">
    <source>
        <dbReference type="ARBA" id="ARBA00023186"/>
    </source>
</evidence>
<protein>
    <submittedName>
        <fullName evidence="5">Uncharacterized protein</fullName>
    </submittedName>
</protein>
<dbReference type="GO" id="GO:0051082">
    <property type="term" value="F:unfolded protein binding"/>
    <property type="evidence" value="ECO:0007669"/>
    <property type="project" value="InterPro"/>
</dbReference>
<keyword evidence="3" id="KW-0067">ATP-binding</keyword>
<dbReference type="eggNOG" id="KOG0019">
    <property type="taxonomic scope" value="Eukaryota"/>
</dbReference>
<dbReference type="AlphaFoldDB" id="V7C2F3"/>
<evidence type="ECO:0000256" key="1">
    <source>
        <dbReference type="ARBA" id="ARBA00008239"/>
    </source>
</evidence>
<evidence type="ECO:0000313" key="5">
    <source>
        <dbReference type="EMBL" id="ESW23475.1"/>
    </source>
</evidence>